<comment type="caution">
    <text evidence="1">The sequence shown here is derived from an EMBL/GenBank/DDBJ whole genome shotgun (WGS) entry which is preliminary data.</text>
</comment>
<dbReference type="EMBL" id="JABCKV010000249">
    <property type="protein sequence ID" value="KAG5641786.1"/>
    <property type="molecule type" value="Genomic_DNA"/>
</dbReference>
<evidence type="ECO:0000313" key="1">
    <source>
        <dbReference type="EMBL" id="KAG5641786.1"/>
    </source>
</evidence>
<reference evidence="1" key="1">
    <citation type="submission" date="2020-07" db="EMBL/GenBank/DDBJ databases">
        <authorList>
            <person name="Nieuwenhuis M."/>
            <person name="Van De Peppel L.J.J."/>
        </authorList>
    </citation>
    <scope>NUCLEOTIDE SEQUENCE</scope>
    <source>
        <strain evidence="1">AP01</strain>
        <tissue evidence="1">Mycelium</tissue>
    </source>
</reference>
<reference evidence="1" key="2">
    <citation type="submission" date="2021-10" db="EMBL/GenBank/DDBJ databases">
        <title>Phylogenomics reveals ancestral predisposition of the termite-cultivated fungus Termitomyces towards a domesticated lifestyle.</title>
        <authorList>
            <person name="Auxier B."/>
            <person name="Grum-Grzhimaylo A."/>
            <person name="Cardenas M.E."/>
            <person name="Lodge J.D."/>
            <person name="Laessoe T."/>
            <person name="Pedersen O."/>
            <person name="Smith M.E."/>
            <person name="Kuyper T.W."/>
            <person name="Franco-Molano E.A."/>
            <person name="Baroni T.J."/>
            <person name="Aanen D.K."/>
        </authorList>
    </citation>
    <scope>NUCLEOTIDE SEQUENCE</scope>
    <source>
        <strain evidence="1">AP01</strain>
        <tissue evidence="1">Mycelium</tissue>
    </source>
</reference>
<evidence type="ECO:0000313" key="2">
    <source>
        <dbReference type="Proteomes" id="UP000775547"/>
    </source>
</evidence>
<gene>
    <name evidence="1" type="ORF">DXG03_004190</name>
</gene>
<organism evidence="1 2">
    <name type="scientific">Asterophora parasitica</name>
    <dbReference type="NCBI Taxonomy" id="117018"/>
    <lineage>
        <taxon>Eukaryota</taxon>
        <taxon>Fungi</taxon>
        <taxon>Dikarya</taxon>
        <taxon>Basidiomycota</taxon>
        <taxon>Agaricomycotina</taxon>
        <taxon>Agaricomycetes</taxon>
        <taxon>Agaricomycetidae</taxon>
        <taxon>Agaricales</taxon>
        <taxon>Tricholomatineae</taxon>
        <taxon>Lyophyllaceae</taxon>
        <taxon>Asterophora</taxon>
    </lineage>
</organism>
<dbReference type="Proteomes" id="UP000775547">
    <property type="component" value="Unassembled WGS sequence"/>
</dbReference>
<accession>A0A9P7K7Z4</accession>
<dbReference type="AlphaFoldDB" id="A0A9P7K7Z4"/>
<sequence length="177" mass="19875">MFSKVKSSEETEKLQARLPAQLAPFASNISIVGPIRTVSISLNDGIHYSACEVKERRIPFGTRVARLVDNVEVPHRICGFAHAFYFPPIRDAEALTGRYDDSGTSESESTHGNVKSVVKEVARDMGLREVELDNELEVLEALLHHDGKQLLGRNAEEGKTLRKIIEDEITEEEDPYW</sequence>
<name>A0A9P7K7Z4_9AGAR</name>
<proteinExistence type="predicted"/>
<keyword evidence="2" id="KW-1185">Reference proteome</keyword>
<protein>
    <submittedName>
        <fullName evidence="1">Uncharacterized protein</fullName>
    </submittedName>
</protein>